<dbReference type="Gene3D" id="1.10.630.10">
    <property type="entry name" value="Cytochrome P450"/>
    <property type="match status" value="1"/>
</dbReference>
<dbReference type="InterPro" id="IPR036396">
    <property type="entry name" value="Cyt_P450_sf"/>
</dbReference>
<dbReference type="GO" id="GO:0016705">
    <property type="term" value="F:oxidoreductase activity, acting on paired donors, with incorporation or reduction of molecular oxygen"/>
    <property type="evidence" value="ECO:0007669"/>
    <property type="project" value="InterPro"/>
</dbReference>
<accession>A0AAD5VV68</accession>
<dbReference type="GO" id="GO:0004497">
    <property type="term" value="F:monooxygenase activity"/>
    <property type="evidence" value="ECO:0007669"/>
    <property type="project" value="UniProtKB-KW"/>
</dbReference>
<dbReference type="EMBL" id="JANIEX010000218">
    <property type="protein sequence ID" value="KAJ3570794.1"/>
    <property type="molecule type" value="Genomic_DNA"/>
</dbReference>
<comment type="similarity">
    <text evidence="3">Belongs to the cytochrome P450 family.</text>
</comment>
<keyword evidence="5 9" id="KW-0479">Metal-binding</keyword>
<dbReference type="SUPFAM" id="SSF48264">
    <property type="entry name" value="Cytochrome P450"/>
    <property type="match status" value="1"/>
</dbReference>
<dbReference type="Proteomes" id="UP001213000">
    <property type="component" value="Unassembled WGS sequence"/>
</dbReference>
<dbReference type="AlphaFoldDB" id="A0AAD5VV68"/>
<dbReference type="Pfam" id="PF00067">
    <property type="entry name" value="p450"/>
    <property type="match status" value="1"/>
</dbReference>
<proteinExistence type="inferred from homology"/>
<dbReference type="InterPro" id="IPR002401">
    <property type="entry name" value="Cyt_P450_E_grp-I"/>
</dbReference>
<dbReference type="InterPro" id="IPR001128">
    <property type="entry name" value="Cyt_P450"/>
</dbReference>
<evidence type="ECO:0000313" key="11">
    <source>
        <dbReference type="Proteomes" id="UP001213000"/>
    </source>
</evidence>
<evidence type="ECO:0000256" key="7">
    <source>
        <dbReference type="ARBA" id="ARBA00023004"/>
    </source>
</evidence>
<evidence type="ECO:0000313" key="10">
    <source>
        <dbReference type="EMBL" id="KAJ3570794.1"/>
    </source>
</evidence>
<dbReference type="PRINTS" id="PR00463">
    <property type="entry name" value="EP450I"/>
</dbReference>
<dbReference type="InterPro" id="IPR050364">
    <property type="entry name" value="Cytochrome_P450_fung"/>
</dbReference>
<feature type="binding site" description="axial binding residue" evidence="9">
    <location>
        <position position="342"/>
    </location>
    <ligand>
        <name>heme</name>
        <dbReference type="ChEBI" id="CHEBI:30413"/>
    </ligand>
    <ligandPart>
        <name>Fe</name>
        <dbReference type="ChEBI" id="CHEBI:18248"/>
    </ligandPart>
</feature>
<keyword evidence="4 9" id="KW-0349">Heme</keyword>
<evidence type="ECO:0000256" key="5">
    <source>
        <dbReference type="ARBA" id="ARBA00022723"/>
    </source>
</evidence>
<protein>
    <recommendedName>
        <fullName evidence="12">Cytochrome P450</fullName>
    </recommendedName>
</protein>
<organism evidence="10 11">
    <name type="scientific">Leucocoprinus birnbaumii</name>
    <dbReference type="NCBI Taxonomy" id="56174"/>
    <lineage>
        <taxon>Eukaryota</taxon>
        <taxon>Fungi</taxon>
        <taxon>Dikarya</taxon>
        <taxon>Basidiomycota</taxon>
        <taxon>Agaricomycotina</taxon>
        <taxon>Agaricomycetes</taxon>
        <taxon>Agaricomycetidae</taxon>
        <taxon>Agaricales</taxon>
        <taxon>Agaricineae</taxon>
        <taxon>Agaricaceae</taxon>
        <taxon>Leucocoprinus</taxon>
    </lineage>
</organism>
<evidence type="ECO:0000256" key="6">
    <source>
        <dbReference type="ARBA" id="ARBA00023002"/>
    </source>
</evidence>
<comment type="cofactor">
    <cofactor evidence="1 9">
        <name>heme</name>
        <dbReference type="ChEBI" id="CHEBI:30413"/>
    </cofactor>
</comment>
<keyword evidence="6" id="KW-0560">Oxidoreductase</keyword>
<dbReference type="GO" id="GO:0020037">
    <property type="term" value="F:heme binding"/>
    <property type="evidence" value="ECO:0007669"/>
    <property type="project" value="InterPro"/>
</dbReference>
<sequence>MAYELIDGKRLFAMLPYGDKWREYRRIMVKHISARENQKPIFLEVERFIQKSLLPNMLSSPTEFLAHIRNGVGGSIISLAYGLSIKKTNDPWITIAEQGMHCLTTAAVPGKHAVDVIPLLKYLPEWFPGASFQRDAKEGKRIFARFLEEPFEAVKSGMINGTVRSSFVSRGLEDMSELKHKSEWERVIENVGGMFLAGGTDTSVTAVVNVVAALLLFPDVQKKAQAEIDVVVGRHRLPTLEDKPMLPYITALVKESFRWKPVVPTGLPHMTSEDDVYKGYFIPKGSIIMGNSWAIMHDEDVFPNPSKFDPTRFLTSSGQLKTSIPDSEVVGTFGFGRSIRACPGNHIAIASVWLSAACILACFNIAPDLNEEGELIPPEVEYLGKEIVS</sequence>
<comment type="caution">
    <text evidence="10">The sequence shown here is derived from an EMBL/GenBank/DDBJ whole genome shotgun (WGS) entry which is preliminary data.</text>
</comment>
<evidence type="ECO:0000256" key="3">
    <source>
        <dbReference type="ARBA" id="ARBA00010617"/>
    </source>
</evidence>
<evidence type="ECO:0000256" key="9">
    <source>
        <dbReference type="PIRSR" id="PIRSR602401-1"/>
    </source>
</evidence>
<dbReference type="PANTHER" id="PTHR46300">
    <property type="entry name" value="P450, PUTATIVE (EUROFUNG)-RELATED-RELATED"/>
    <property type="match status" value="1"/>
</dbReference>
<gene>
    <name evidence="10" type="ORF">NP233_g4169</name>
</gene>
<comment type="pathway">
    <text evidence="2">Secondary metabolite biosynthesis.</text>
</comment>
<reference evidence="10" key="1">
    <citation type="submission" date="2022-07" db="EMBL/GenBank/DDBJ databases">
        <title>Genome Sequence of Leucocoprinus birnbaumii.</title>
        <authorList>
            <person name="Buettner E."/>
        </authorList>
    </citation>
    <scope>NUCLEOTIDE SEQUENCE</scope>
    <source>
        <strain evidence="10">VT141</strain>
    </source>
</reference>
<evidence type="ECO:0000256" key="4">
    <source>
        <dbReference type="ARBA" id="ARBA00022617"/>
    </source>
</evidence>
<dbReference type="PANTHER" id="PTHR46300:SF7">
    <property type="entry name" value="P450, PUTATIVE (EUROFUNG)-RELATED"/>
    <property type="match status" value="1"/>
</dbReference>
<dbReference type="GO" id="GO:0005506">
    <property type="term" value="F:iron ion binding"/>
    <property type="evidence" value="ECO:0007669"/>
    <property type="project" value="InterPro"/>
</dbReference>
<dbReference type="CDD" id="cd11065">
    <property type="entry name" value="CYP64-like"/>
    <property type="match status" value="1"/>
</dbReference>
<evidence type="ECO:0000256" key="8">
    <source>
        <dbReference type="ARBA" id="ARBA00023033"/>
    </source>
</evidence>
<keyword evidence="11" id="KW-1185">Reference proteome</keyword>
<evidence type="ECO:0000256" key="1">
    <source>
        <dbReference type="ARBA" id="ARBA00001971"/>
    </source>
</evidence>
<keyword evidence="7 9" id="KW-0408">Iron</keyword>
<keyword evidence="8" id="KW-0503">Monooxygenase</keyword>
<evidence type="ECO:0008006" key="12">
    <source>
        <dbReference type="Google" id="ProtNLM"/>
    </source>
</evidence>
<name>A0AAD5VV68_9AGAR</name>
<evidence type="ECO:0000256" key="2">
    <source>
        <dbReference type="ARBA" id="ARBA00005179"/>
    </source>
</evidence>